<dbReference type="STRING" id="1302659.I858_009385"/>
<organism evidence="4 5">
    <name type="scientific">Planococcus versutus</name>
    <dbReference type="NCBI Taxonomy" id="1302659"/>
    <lineage>
        <taxon>Bacteria</taxon>
        <taxon>Bacillati</taxon>
        <taxon>Bacillota</taxon>
        <taxon>Bacilli</taxon>
        <taxon>Bacillales</taxon>
        <taxon>Caryophanaceae</taxon>
        <taxon>Planococcus</taxon>
    </lineage>
</organism>
<accession>A0A1B1S1Y5</accession>
<dbReference type="SUPFAM" id="SSF69593">
    <property type="entry name" value="Glycerol-3-phosphate (1)-acyltransferase"/>
    <property type="match status" value="1"/>
</dbReference>
<dbReference type="RefSeq" id="WP_049693602.1">
    <property type="nucleotide sequence ID" value="NZ_CP016540.2"/>
</dbReference>
<dbReference type="Pfam" id="PF01553">
    <property type="entry name" value="Acyltransferase"/>
    <property type="match status" value="1"/>
</dbReference>
<proteinExistence type="predicted"/>
<keyword evidence="1" id="KW-0808">Transferase</keyword>
<dbReference type="SMART" id="SM00563">
    <property type="entry name" value="PlsC"/>
    <property type="match status" value="1"/>
</dbReference>
<dbReference type="OrthoDB" id="152799at2"/>
<dbReference type="GO" id="GO:0006654">
    <property type="term" value="P:phosphatidic acid biosynthetic process"/>
    <property type="evidence" value="ECO:0007669"/>
    <property type="project" value="TreeGrafter"/>
</dbReference>
<dbReference type="Proteomes" id="UP000053354">
    <property type="component" value="Chromosome"/>
</dbReference>
<evidence type="ECO:0000256" key="1">
    <source>
        <dbReference type="ARBA" id="ARBA00022679"/>
    </source>
</evidence>
<dbReference type="InterPro" id="IPR002123">
    <property type="entry name" value="Plipid/glycerol_acylTrfase"/>
</dbReference>
<protein>
    <submittedName>
        <fullName evidence="4">Acyl-phosphate glycerol 3-phosphate acyltransferase</fullName>
    </submittedName>
</protein>
<keyword evidence="5" id="KW-1185">Reference proteome</keyword>
<name>A0A1B1S1Y5_9BACL</name>
<dbReference type="PANTHER" id="PTHR10434">
    <property type="entry name" value="1-ACYL-SN-GLYCEROL-3-PHOSPHATE ACYLTRANSFERASE"/>
    <property type="match status" value="1"/>
</dbReference>
<dbReference type="GO" id="GO:0005886">
    <property type="term" value="C:plasma membrane"/>
    <property type="evidence" value="ECO:0007669"/>
    <property type="project" value="TreeGrafter"/>
</dbReference>
<evidence type="ECO:0000313" key="5">
    <source>
        <dbReference type="Proteomes" id="UP000053354"/>
    </source>
</evidence>
<dbReference type="KEGG" id="pll:I858_009385"/>
<feature type="domain" description="Phospholipid/glycerol acyltransferase" evidence="3">
    <location>
        <begin position="42"/>
        <end position="159"/>
    </location>
</feature>
<keyword evidence="2 4" id="KW-0012">Acyltransferase</keyword>
<sequence>MIKAKKSALFETGFNLYLTPLIRFSFSRLLGEDVKEIPKKPVMFIANHSSWWDGLVFFYLNRTIWRHDIHMMMHEKGLKKHSYFRFLGAFSVNRQKPKDIVLSLQYAETLLRQGKSVVLFPQGDEFHLETRPLSFLAGAAYLMEKCPDVPIVPLSFYYSFGHQQKPELWIRQHDAISTDRIAHLTRKEKTVFLEELSTKQLDSLKKAVINEDSLAFQSLGKRRT</sequence>
<evidence type="ECO:0000259" key="3">
    <source>
        <dbReference type="SMART" id="SM00563"/>
    </source>
</evidence>
<reference evidence="4" key="1">
    <citation type="submission" date="2016-10" db="EMBL/GenBank/DDBJ databases">
        <authorList>
            <person name="See-Too W.S."/>
        </authorList>
    </citation>
    <scope>NUCLEOTIDE SEQUENCE</scope>
    <source>
        <strain evidence="4">L10.15</strain>
    </source>
</reference>
<evidence type="ECO:0000256" key="2">
    <source>
        <dbReference type="ARBA" id="ARBA00023315"/>
    </source>
</evidence>
<evidence type="ECO:0000313" key="4">
    <source>
        <dbReference type="EMBL" id="ANU27201.1"/>
    </source>
</evidence>
<dbReference type="GO" id="GO:0003841">
    <property type="term" value="F:1-acylglycerol-3-phosphate O-acyltransferase activity"/>
    <property type="evidence" value="ECO:0007669"/>
    <property type="project" value="TreeGrafter"/>
</dbReference>
<dbReference type="EMBL" id="CP016540">
    <property type="protein sequence ID" value="ANU27201.1"/>
    <property type="molecule type" value="Genomic_DNA"/>
</dbReference>
<dbReference type="PANTHER" id="PTHR10434:SF11">
    <property type="entry name" value="1-ACYL-SN-GLYCEROL-3-PHOSPHATE ACYLTRANSFERASE"/>
    <property type="match status" value="1"/>
</dbReference>
<gene>
    <name evidence="4" type="ORF">I858_009385</name>
</gene>
<dbReference type="AlphaFoldDB" id="A0A1B1S1Y5"/>
<dbReference type="CDD" id="cd06551">
    <property type="entry name" value="LPLAT"/>
    <property type="match status" value="1"/>
</dbReference>